<dbReference type="Proteomes" id="UP000321157">
    <property type="component" value="Unassembled WGS sequence"/>
</dbReference>
<gene>
    <name evidence="2" type="ORF">ADA01nite_24960</name>
</gene>
<dbReference type="OrthoDB" id="1683192at2"/>
<reference evidence="2 3" key="1">
    <citation type="submission" date="2019-07" db="EMBL/GenBank/DDBJ databases">
        <title>Whole genome shotgun sequence of Aneurinibacillus danicus NBRC 102444.</title>
        <authorList>
            <person name="Hosoyama A."/>
            <person name="Uohara A."/>
            <person name="Ohji S."/>
            <person name="Ichikawa N."/>
        </authorList>
    </citation>
    <scope>NUCLEOTIDE SEQUENCE [LARGE SCALE GENOMIC DNA]</scope>
    <source>
        <strain evidence="2 3">NBRC 102444</strain>
    </source>
</reference>
<feature type="domain" description="DUF8042" evidence="1">
    <location>
        <begin position="6"/>
        <end position="116"/>
    </location>
</feature>
<protein>
    <recommendedName>
        <fullName evidence="1">DUF8042 domain-containing protein</fullName>
    </recommendedName>
</protein>
<accession>A0A511V7W8</accession>
<comment type="caution">
    <text evidence="2">The sequence shown here is derived from an EMBL/GenBank/DDBJ whole genome shotgun (WGS) entry which is preliminary data.</text>
</comment>
<dbReference type="RefSeq" id="WP_146810294.1">
    <property type="nucleotide sequence ID" value="NZ_BJXX01000112.1"/>
</dbReference>
<dbReference type="Pfam" id="PF26154">
    <property type="entry name" value="DUF8042"/>
    <property type="match status" value="1"/>
</dbReference>
<organism evidence="2 3">
    <name type="scientific">Aneurinibacillus danicus</name>
    <dbReference type="NCBI Taxonomy" id="267746"/>
    <lineage>
        <taxon>Bacteria</taxon>
        <taxon>Bacillati</taxon>
        <taxon>Bacillota</taxon>
        <taxon>Bacilli</taxon>
        <taxon>Bacillales</taxon>
        <taxon>Paenibacillaceae</taxon>
        <taxon>Aneurinibacillus group</taxon>
        <taxon>Aneurinibacillus</taxon>
    </lineage>
</organism>
<sequence length="118" mass="13470">MEQNKQKLELLETSCEMIDSLVSRIEQAVTLYHGGKEAEGSQKIIPIIDDLEQLMQAMTLTADVQVEKVEVFVLNDFLTEIVSAFENQDYVLLADLFEYEVSPVLQAWKEKILVTFEA</sequence>
<keyword evidence="3" id="KW-1185">Reference proteome</keyword>
<dbReference type="EMBL" id="BJXX01000112">
    <property type="protein sequence ID" value="GEN35036.1"/>
    <property type="molecule type" value="Genomic_DNA"/>
</dbReference>
<proteinExistence type="predicted"/>
<dbReference type="InterPro" id="IPR058355">
    <property type="entry name" value="DUF8042"/>
</dbReference>
<dbReference type="AlphaFoldDB" id="A0A511V7W8"/>
<evidence type="ECO:0000313" key="3">
    <source>
        <dbReference type="Proteomes" id="UP000321157"/>
    </source>
</evidence>
<evidence type="ECO:0000313" key="2">
    <source>
        <dbReference type="EMBL" id="GEN35036.1"/>
    </source>
</evidence>
<evidence type="ECO:0000259" key="1">
    <source>
        <dbReference type="Pfam" id="PF26154"/>
    </source>
</evidence>
<name>A0A511V7W8_9BACL</name>